<keyword evidence="10" id="KW-0238">DNA-binding</keyword>
<keyword evidence="12 18" id="KW-0539">Nucleus</keyword>
<dbReference type="PROSITE" id="PS50804">
    <property type="entry name" value="SCAN_BOX"/>
    <property type="match status" value="1"/>
</dbReference>
<evidence type="ECO:0000259" key="22">
    <source>
        <dbReference type="PROSITE" id="PS50805"/>
    </source>
</evidence>
<dbReference type="FunFam" id="3.30.160.60:FF:000136">
    <property type="entry name" value="GLI family zinc finger 4"/>
    <property type="match status" value="1"/>
</dbReference>
<comment type="similarity">
    <text evidence="2">Belongs to the krueppel C2H2-type zinc-finger protein family.</text>
</comment>
<dbReference type="AlphaFoldDB" id="A0AA41MKQ9"/>
<dbReference type="SMART" id="SM00431">
    <property type="entry name" value="SCAN"/>
    <property type="match status" value="1"/>
</dbReference>
<dbReference type="GO" id="GO:0000981">
    <property type="term" value="F:DNA-binding transcription factor activity, RNA polymerase II-specific"/>
    <property type="evidence" value="ECO:0007669"/>
    <property type="project" value="TreeGrafter"/>
</dbReference>
<dbReference type="PROSITE" id="PS50805">
    <property type="entry name" value="KRAB"/>
    <property type="match status" value="1"/>
</dbReference>
<dbReference type="Pfam" id="PF02023">
    <property type="entry name" value="SCAN"/>
    <property type="match status" value="1"/>
</dbReference>
<feature type="compositionally biased region" description="Polar residues" evidence="19">
    <location>
        <begin position="311"/>
        <end position="322"/>
    </location>
</feature>
<evidence type="ECO:0000313" key="24">
    <source>
        <dbReference type="Proteomes" id="UP001166674"/>
    </source>
</evidence>
<feature type="region of interest" description="Disordered" evidence="19">
    <location>
        <begin position="311"/>
        <end position="343"/>
    </location>
</feature>
<dbReference type="PANTHER" id="PTHR23226:SF77">
    <property type="entry name" value="TRANSCRIPTIONAL REPRESSOR RHIT"/>
    <property type="match status" value="1"/>
</dbReference>
<dbReference type="FunFam" id="3.30.160.60:FF:001627">
    <property type="entry name" value="Zinc finger protein 655"/>
    <property type="match status" value="1"/>
</dbReference>
<evidence type="ECO:0000256" key="17">
    <source>
        <dbReference type="PROSITE-ProRule" id="PRU00042"/>
    </source>
</evidence>
<dbReference type="Pfam" id="PF01352">
    <property type="entry name" value="KRAB"/>
    <property type="match status" value="1"/>
</dbReference>
<keyword evidence="6 17" id="KW-0863">Zinc-finger</keyword>
<dbReference type="InterPro" id="IPR003309">
    <property type="entry name" value="SCAN_dom"/>
</dbReference>
<feature type="domain" description="C2H2-type" evidence="20">
    <location>
        <begin position="659"/>
        <end position="686"/>
    </location>
</feature>
<evidence type="ECO:0000259" key="20">
    <source>
        <dbReference type="PROSITE" id="PS50157"/>
    </source>
</evidence>
<feature type="domain" description="C2H2-type" evidence="20">
    <location>
        <begin position="631"/>
        <end position="658"/>
    </location>
</feature>
<evidence type="ECO:0000256" key="14">
    <source>
        <dbReference type="ARBA" id="ARBA00063677"/>
    </source>
</evidence>
<feature type="domain" description="C2H2-type" evidence="20">
    <location>
        <begin position="946"/>
        <end position="973"/>
    </location>
</feature>
<dbReference type="InterPro" id="IPR013087">
    <property type="entry name" value="Znf_C2H2_type"/>
</dbReference>
<evidence type="ECO:0000256" key="19">
    <source>
        <dbReference type="SAM" id="MobiDB-lite"/>
    </source>
</evidence>
<evidence type="ECO:0000256" key="5">
    <source>
        <dbReference type="ARBA" id="ARBA00022737"/>
    </source>
</evidence>
<evidence type="ECO:0000256" key="9">
    <source>
        <dbReference type="ARBA" id="ARBA00023015"/>
    </source>
</evidence>
<evidence type="ECO:0000256" key="10">
    <source>
        <dbReference type="ARBA" id="ARBA00023125"/>
    </source>
</evidence>
<feature type="domain" description="C2H2-type" evidence="20">
    <location>
        <begin position="603"/>
        <end position="630"/>
    </location>
</feature>
<dbReference type="FunFam" id="3.30.160.60:FF:000016">
    <property type="entry name" value="zinc finger protein 37 homolog"/>
    <property type="match status" value="2"/>
</dbReference>
<dbReference type="FunFam" id="3.30.160.60:FF:000295">
    <property type="entry name" value="zinc finger protein 19"/>
    <property type="match status" value="2"/>
</dbReference>
<accession>A0AA41MKQ9</accession>
<feature type="domain" description="C2H2-type" evidence="20">
    <location>
        <begin position="1170"/>
        <end position="1197"/>
    </location>
</feature>
<dbReference type="GO" id="GO:0005634">
    <property type="term" value="C:nucleus"/>
    <property type="evidence" value="ECO:0007669"/>
    <property type="project" value="UniProtKB-SubCell"/>
</dbReference>
<dbReference type="Gene3D" id="6.10.140.140">
    <property type="match status" value="1"/>
</dbReference>
<comment type="function">
    <text evidence="13">Probable transcription factor.</text>
</comment>
<feature type="domain" description="C2H2-type" evidence="20">
    <location>
        <begin position="1114"/>
        <end position="1141"/>
    </location>
</feature>
<evidence type="ECO:0000313" key="23">
    <source>
        <dbReference type="EMBL" id="MBZ3873641.1"/>
    </source>
</evidence>
<dbReference type="CDD" id="cd07936">
    <property type="entry name" value="SCAN"/>
    <property type="match status" value="1"/>
</dbReference>
<keyword evidence="8" id="KW-0832">Ubl conjugation</keyword>
<dbReference type="FunFam" id="3.30.160.60:FF:001856">
    <property type="entry name" value="Zinc finger protein 655"/>
    <property type="match status" value="1"/>
</dbReference>
<feature type="domain" description="SCAN box" evidence="21">
    <location>
        <begin position="50"/>
        <end position="130"/>
    </location>
</feature>
<dbReference type="InterPro" id="IPR036236">
    <property type="entry name" value="Znf_C2H2_sf"/>
</dbReference>
<keyword evidence="4" id="KW-0479">Metal-binding</keyword>
<feature type="domain" description="C2H2-type" evidence="20">
    <location>
        <begin position="401"/>
        <end position="428"/>
    </location>
</feature>
<dbReference type="InterPro" id="IPR001909">
    <property type="entry name" value="KRAB"/>
</dbReference>
<keyword evidence="3" id="KW-1017">Isopeptide bond</keyword>
<dbReference type="Pfam" id="PF00096">
    <property type="entry name" value="zf-C2H2"/>
    <property type="match status" value="13"/>
</dbReference>
<dbReference type="SUPFAM" id="SSF109640">
    <property type="entry name" value="KRAB domain (Kruppel-associated box)"/>
    <property type="match status" value="1"/>
</dbReference>
<evidence type="ECO:0000256" key="3">
    <source>
        <dbReference type="ARBA" id="ARBA00022499"/>
    </source>
</evidence>
<feature type="domain" description="C2H2-type" evidence="20">
    <location>
        <begin position="373"/>
        <end position="400"/>
    </location>
</feature>
<feature type="domain" description="KRAB" evidence="22">
    <location>
        <begin position="216"/>
        <end position="287"/>
    </location>
</feature>
<evidence type="ECO:0000256" key="12">
    <source>
        <dbReference type="ARBA" id="ARBA00023242"/>
    </source>
</evidence>
<feature type="domain" description="C2H2-type" evidence="20">
    <location>
        <begin position="1036"/>
        <end position="1063"/>
    </location>
</feature>
<comment type="subcellular location">
    <subcellularLocation>
        <location evidence="1 18">Nucleus</location>
    </subcellularLocation>
</comment>
<comment type="caution">
    <text evidence="23">The sequence shown here is derived from an EMBL/GenBank/DDBJ whole genome shotgun (WGS) entry which is preliminary data.</text>
</comment>
<proteinExistence type="inferred from homology"/>
<dbReference type="FunFam" id="3.30.160.60:FF:000642">
    <property type="entry name" value="Zinc finger with KRAB and SCAN domains 2"/>
    <property type="match status" value="2"/>
</dbReference>
<evidence type="ECO:0000256" key="1">
    <source>
        <dbReference type="ARBA" id="ARBA00004123"/>
    </source>
</evidence>
<dbReference type="SMART" id="SM00355">
    <property type="entry name" value="ZnF_C2H2"/>
    <property type="match status" value="17"/>
</dbReference>
<evidence type="ECO:0000256" key="2">
    <source>
        <dbReference type="ARBA" id="ARBA00006991"/>
    </source>
</evidence>
<dbReference type="Gene3D" id="3.30.160.60">
    <property type="entry name" value="Classic Zinc Finger"/>
    <property type="match status" value="17"/>
</dbReference>
<keyword evidence="11" id="KW-0804">Transcription</keyword>
<gene>
    <name evidence="23" type="ORF">SUZIE_123950</name>
</gene>
<dbReference type="FunFam" id="3.30.160.60:FF:000509">
    <property type="entry name" value="zinc finger protein with KRAB and SCAN domains 5"/>
    <property type="match status" value="2"/>
</dbReference>
<dbReference type="FunFam" id="1.10.4020.10:FF:000001">
    <property type="entry name" value="zinc finger protein 263 isoform X1"/>
    <property type="match status" value="1"/>
</dbReference>
<dbReference type="CDD" id="cd07765">
    <property type="entry name" value="KRAB_A-box"/>
    <property type="match status" value="1"/>
</dbReference>
<evidence type="ECO:0000256" key="16">
    <source>
        <dbReference type="ARBA" id="ARBA00072585"/>
    </source>
</evidence>
<evidence type="ECO:0000256" key="6">
    <source>
        <dbReference type="ARBA" id="ARBA00022771"/>
    </source>
</evidence>
<feature type="domain" description="C2H2-type" evidence="20">
    <location>
        <begin position="1009"/>
        <end position="1031"/>
    </location>
</feature>
<name>A0AA41MKQ9_SCICA</name>
<evidence type="ECO:0000256" key="4">
    <source>
        <dbReference type="ARBA" id="ARBA00022723"/>
    </source>
</evidence>
<keyword evidence="5" id="KW-0677">Repeat</keyword>
<dbReference type="PROSITE" id="PS00028">
    <property type="entry name" value="ZINC_FINGER_C2H2_1"/>
    <property type="match status" value="15"/>
</dbReference>
<dbReference type="SUPFAM" id="SSF47353">
    <property type="entry name" value="Retrovirus capsid dimerization domain-like"/>
    <property type="match status" value="1"/>
</dbReference>
<dbReference type="Proteomes" id="UP001166674">
    <property type="component" value="Unassembled WGS sequence"/>
</dbReference>
<comment type="subunit">
    <text evidence="14">Interacts with VAV1 and CDK4. Interacts with INTS13; promoting association with the integrator complex.</text>
</comment>
<dbReference type="SUPFAM" id="SSF57667">
    <property type="entry name" value="beta-beta-alpha zinc fingers"/>
    <property type="match status" value="11"/>
</dbReference>
<keyword evidence="24" id="KW-1185">Reference proteome</keyword>
<evidence type="ECO:0000256" key="15">
    <source>
        <dbReference type="ARBA" id="ARBA00068374"/>
    </source>
</evidence>
<evidence type="ECO:0000256" key="11">
    <source>
        <dbReference type="ARBA" id="ARBA00023163"/>
    </source>
</evidence>
<feature type="domain" description="C2H2-type" evidence="20">
    <location>
        <begin position="345"/>
        <end position="372"/>
    </location>
</feature>
<evidence type="ECO:0000256" key="8">
    <source>
        <dbReference type="ARBA" id="ARBA00022843"/>
    </source>
</evidence>
<reference evidence="23" key="1">
    <citation type="submission" date="2020-03" db="EMBL/GenBank/DDBJ databases">
        <title>Studies in the Genomics of Life Span.</title>
        <authorList>
            <person name="Glass D."/>
        </authorList>
    </citation>
    <scope>NUCLEOTIDE SEQUENCE</scope>
    <source>
        <strain evidence="23">SUZIE</strain>
        <tissue evidence="23">Muscle</tissue>
    </source>
</reference>
<feature type="domain" description="C2H2-type" evidence="20">
    <location>
        <begin position="429"/>
        <end position="456"/>
    </location>
</feature>
<dbReference type="EMBL" id="JAATJV010209300">
    <property type="protein sequence ID" value="MBZ3873641.1"/>
    <property type="molecule type" value="Genomic_DNA"/>
</dbReference>
<keyword evidence="9" id="KW-0805">Transcription regulation</keyword>
<dbReference type="FunFam" id="3.30.160.60:FF:000688">
    <property type="entry name" value="zinc finger protein 197 isoform X1"/>
    <property type="match status" value="1"/>
</dbReference>
<evidence type="ECO:0000256" key="18">
    <source>
        <dbReference type="PROSITE-ProRule" id="PRU00187"/>
    </source>
</evidence>
<feature type="domain" description="C2H2-type" evidence="20">
    <location>
        <begin position="575"/>
        <end position="602"/>
    </location>
</feature>
<dbReference type="PROSITE" id="PS50157">
    <property type="entry name" value="ZINC_FINGER_C2H2_2"/>
    <property type="match status" value="16"/>
</dbReference>
<dbReference type="InterPro" id="IPR038269">
    <property type="entry name" value="SCAN_sf"/>
</dbReference>
<dbReference type="GO" id="GO:0008270">
    <property type="term" value="F:zinc ion binding"/>
    <property type="evidence" value="ECO:0007669"/>
    <property type="project" value="UniProtKB-KW"/>
</dbReference>
<feature type="domain" description="C2H2-type" evidence="20">
    <location>
        <begin position="547"/>
        <end position="574"/>
    </location>
</feature>
<sequence>MTESREVIDLDPPAETSQEQEDLLIVKVEEEDCTWMQEYNPPPFETFYHRFRHFQYHEASGPREALSQLRVLCCEWLRPELHTKEQILELLVLEQFLTILPEEFQAWVREHHPESGEEAVAVIESIQRELEERRQQIVACPEVLPQKMVPPGAVQESFDSQFLALDTQPEQEPQKPHLLEENALPVLQVPSLPLKDSQELTASLLSAGSQKLVKIEDVTDVAVSFILEEWGHLDQSQKSLYREGRKENYGSITSMDYESRDNDMELIVKQISDEADSHWMTPGSTERNVPQSQEFAEVSDLKGMVQRWQVNPTVGKSRQNPSQKRDLGASTGINRRQNTNGERGHRCNDCGKFFLQASNFIQHRRIHTGEKPFKCGECGKSYNQRVHLTQHQRVHTGEKPYKCQVCGKAFRVSSHLVQHHSVHSGERPYGCNECGKNFGRHSHLIEHLKRHFREKSQRCNDKRSKNARLNVKKKIEFSEADIELSGKIQRNASQVQGFGEGYEHQGKADRKQGISMKEILGQPSSKRMNCSEVTYVHKKSSAGERPHKCNECGKSFIQSAHLIQHQRIHTGEKPFRCDECGKSYNQRVHLTQHQRVHTGEKPYTCHLCGKAFRVRSHLVQHQSVHSGERPFKCNECGKGFGRRSHLAGHLRLHSREKSHQCQECGEIFFQYVSLIEHQVLHMGSPRVQFQSLETQSECLSPESQFLQDTDMEQGLTGGFPISKADGISQLEQDLQVFDLDTKNREVLKDDCSDGETREENKLLIPKQRISEEVHSYKVRVGRLKQDISQVPETREVYKSEDRLERLQEILRKFLFLEREFRQITISKKTFTSEKNSECNEPEKSFSLDPTLDTDQRVLRIQNIDDNKYDMNFSHDSAAGKHEHINLTQNFQSSENKESLMDLSHLSKWESIPTTEKSYKCDACGKIFHQSSALTRHQRIHTREKPYKCKECEKSFSQSSSLSRHKRIHTREKSYKCEASDKSCETSDKSCSQSSDVVQHKKSHTKAKSYKCSNCERVFSRSVHLTQHQRIHRDMPCKCTVCGRDFCHTSYLVEHQRVHHPEKSYEYDECGLAYVKHQGIRFREKPYTCNECGKDFRLNSHLIQHQRIHTGEKPHECNECGKAFSQPSCLIQHHKIHRKEKSYECNDYEESFSHSSDLTLQQEVLTREKVFDCDAWEKNFSQRGHLVQHQRIHTKEKPYECDERGKTFSHVQASFNI</sequence>
<evidence type="ECO:0000256" key="7">
    <source>
        <dbReference type="ARBA" id="ARBA00022833"/>
    </source>
</evidence>
<feature type="domain" description="C2H2-type" evidence="20">
    <location>
        <begin position="918"/>
        <end position="945"/>
    </location>
</feature>
<dbReference type="GO" id="GO:0000978">
    <property type="term" value="F:RNA polymerase II cis-regulatory region sequence-specific DNA binding"/>
    <property type="evidence" value="ECO:0007669"/>
    <property type="project" value="TreeGrafter"/>
</dbReference>
<dbReference type="Gene3D" id="1.10.4020.10">
    <property type="entry name" value="DNA breaking-rejoining enzymes"/>
    <property type="match status" value="1"/>
</dbReference>
<evidence type="ECO:0000259" key="21">
    <source>
        <dbReference type="PROSITE" id="PS50804"/>
    </source>
</evidence>
<feature type="compositionally biased region" description="Polar residues" evidence="19">
    <location>
        <begin position="331"/>
        <end position="341"/>
    </location>
</feature>
<dbReference type="InterPro" id="IPR036051">
    <property type="entry name" value="KRAB_dom_sf"/>
</dbReference>
<dbReference type="FunFam" id="3.30.160.60:FF:000895">
    <property type="entry name" value="Zinc finger protein 597"/>
    <property type="match status" value="1"/>
</dbReference>
<evidence type="ECO:0000256" key="13">
    <source>
        <dbReference type="ARBA" id="ARBA00037260"/>
    </source>
</evidence>
<keyword evidence="7" id="KW-0862">Zinc</keyword>
<dbReference type="SMART" id="SM00349">
    <property type="entry name" value="KRAB"/>
    <property type="match status" value="1"/>
</dbReference>
<protein>
    <recommendedName>
        <fullName evidence="15">Zinc finger protein 655</fullName>
    </recommendedName>
    <alternativeName>
        <fullName evidence="16">Zinc finger protein with KRAB and SCAN domains 5</fullName>
    </alternativeName>
</protein>
<feature type="domain" description="C2H2-type" evidence="20">
    <location>
        <begin position="1086"/>
        <end position="1113"/>
    </location>
</feature>
<dbReference type="FunFam" id="3.30.160.60:FF:002139">
    <property type="entry name" value="Zinc finger protein 655"/>
    <property type="match status" value="1"/>
</dbReference>
<organism evidence="23 24">
    <name type="scientific">Sciurus carolinensis</name>
    <name type="common">Eastern gray squirrel</name>
    <dbReference type="NCBI Taxonomy" id="30640"/>
    <lineage>
        <taxon>Eukaryota</taxon>
        <taxon>Metazoa</taxon>
        <taxon>Chordata</taxon>
        <taxon>Craniata</taxon>
        <taxon>Vertebrata</taxon>
        <taxon>Euteleostomi</taxon>
        <taxon>Mammalia</taxon>
        <taxon>Eutheria</taxon>
        <taxon>Euarchontoglires</taxon>
        <taxon>Glires</taxon>
        <taxon>Rodentia</taxon>
        <taxon>Sciuromorpha</taxon>
        <taxon>Sciuridae</taxon>
        <taxon>Sciurinae</taxon>
        <taxon>Sciurini</taxon>
        <taxon>Sciurus</taxon>
    </lineage>
</organism>
<dbReference type="PANTHER" id="PTHR23226">
    <property type="entry name" value="ZINC FINGER AND SCAN DOMAIN-CONTAINING"/>
    <property type="match status" value="1"/>
</dbReference>